<dbReference type="PROSITE" id="PS50943">
    <property type="entry name" value="HTH_CROC1"/>
    <property type="match status" value="1"/>
</dbReference>
<sequence>MSDLNFARAIYQRRKEMGLSLREVSRITGIAFSTISRIERGRFSPTLDNAAKLASALQVPLPQAAPKQDSSHDDSISAFESQDSRPPAIGCPVKYSSIAVTTLKPGIRRNLSKIAARGSYQQVILLQGNMQLRTNDGFRQNLTPGATIDCTIIIKHTYFAVASEGAELLWIG</sequence>
<dbReference type="Proteomes" id="UP000321085">
    <property type="component" value="Unassembled WGS sequence"/>
</dbReference>
<comment type="caution">
    <text evidence="4">The sequence shown here is derived from an EMBL/GenBank/DDBJ whole genome shotgun (WGS) entry which is preliminary data.</text>
</comment>
<keyword evidence="5" id="KW-1185">Reference proteome</keyword>
<name>A0A512BSH5_9HYPH</name>
<dbReference type="SUPFAM" id="SSF47413">
    <property type="entry name" value="lambda repressor-like DNA-binding domains"/>
    <property type="match status" value="1"/>
</dbReference>
<evidence type="ECO:0000256" key="1">
    <source>
        <dbReference type="ARBA" id="ARBA00023125"/>
    </source>
</evidence>
<dbReference type="GO" id="GO:0003700">
    <property type="term" value="F:DNA-binding transcription factor activity"/>
    <property type="evidence" value="ECO:0007669"/>
    <property type="project" value="TreeGrafter"/>
</dbReference>
<keyword evidence="1" id="KW-0238">DNA-binding</keyword>
<dbReference type="Gene3D" id="1.10.260.40">
    <property type="entry name" value="lambda repressor-like DNA-binding domains"/>
    <property type="match status" value="1"/>
</dbReference>
<accession>A0A512BSH5</accession>
<dbReference type="EMBL" id="BJYU01000033">
    <property type="protein sequence ID" value="GEO14950.1"/>
    <property type="molecule type" value="Genomic_DNA"/>
</dbReference>
<dbReference type="GO" id="GO:0003677">
    <property type="term" value="F:DNA binding"/>
    <property type="evidence" value="ECO:0007669"/>
    <property type="project" value="UniProtKB-KW"/>
</dbReference>
<dbReference type="PANTHER" id="PTHR46797">
    <property type="entry name" value="HTH-TYPE TRANSCRIPTIONAL REGULATOR"/>
    <property type="match status" value="1"/>
</dbReference>
<dbReference type="PANTHER" id="PTHR46797:SF1">
    <property type="entry name" value="METHYLPHOSPHONATE SYNTHASE"/>
    <property type="match status" value="1"/>
</dbReference>
<evidence type="ECO:0000313" key="5">
    <source>
        <dbReference type="Proteomes" id="UP000321085"/>
    </source>
</evidence>
<evidence type="ECO:0000259" key="3">
    <source>
        <dbReference type="PROSITE" id="PS50943"/>
    </source>
</evidence>
<dbReference type="InterPro" id="IPR001387">
    <property type="entry name" value="Cro/C1-type_HTH"/>
</dbReference>
<dbReference type="Pfam" id="PF01381">
    <property type="entry name" value="HTH_3"/>
    <property type="match status" value="1"/>
</dbReference>
<feature type="region of interest" description="Disordered" evidence="2">
    <location>
        <begin position="62"/>
        <end position="87"/>
    </location>
</feature>
<evidence type="ECO:0000256" key="2">
    <source>
        <dbReference type="SAM" id="MobiDB-lite"/>
    </source>
</evidence>
<dbReference type="InterPro" id="IPR010982">
    <property type="entry name" value="Lambda_DNA-bd_dom_sf"/>
</dbReference>
<proteinExistence type="predicted"/>
<dbReference type="CDD" id="cd00093">
    <property type="entry name" value="HTH_XRE"/>
    <property type="match status" value="1"/>
</dbReference>
<dbReference type="RefSeq" id="WP_114188230.1">
    <property type="nucleotide sequence ID" value="NZ_BJYU01000033.1"/>
</dbReference>
<feature type="domain" description="HTH cro/C1-type" evidence="3">
    <location>
        <begin position="10"/>
        <end position="64"/>
    </location>
</feature>
<protein>
    <recommendedName>
        <fullName evidence="3">HTH cro/C1-type domain-containing protein</fullName>
    </recommendedName>
</protein>
<gene>
    <name evidence="4" type="ORF">MAE02_26460</name>
</gene>
<dbReference type="AlphaFoldDB" id="A0A512BSH5"/>
<reference evidence="4 5" key="1">
    <citation type="submission" date="2019-07" db="EMBL/GenBank/DDBJ databases">
        <title>Whole genome shotgun sequence of Microvirga aerophila NBRC 106136.</title>
        <authorList>
            <person name="Hosoyama A."/>
            <person name="Uohara A."/>
            <person name="Ohji S."/>
            <person name="Ichikawa N."/>
        </authorList>
    </citation>
    <scope>NUCLEOTIDE SEQUENCE [LARGE SCALE GENOMIC DNA]</scope>
    <source>
        <strain evidence="4 5">NBRC 106136</strain>
    </source>
</reference>
<dbReference type="SMART" id="SM00530">
    <property type="entry name" value="HTH_XRE"/>
    <property type="match status" value="1"/>
</dbReference>
<dbReference type="GO" id="GO:0005829">
    <property type="term" value="C:cytosol"/>
    <property type="evidence" value="ECO:0007669"/>
    <property type="project" value="TreeGrafter"/>
</dbReference>
<dbReference type="InterPro" id="IPR050807">
    <property type="entry name" value="TransReg_Diox_bact_type"/>
</dbReference>
<evidence type="ECO:0000313" key="4">
    <source>
        <dbReference type="EMBL" id="GEO14950.1"/>
    </source>
</evidence>
<dbReference type="OrthoDB" id="9814751at2"/>
<organism evidence="4 5">
    <name type="scientific">Microvirga aerophila</name>
    <dbReference type="NCBI Taxonomy" id="670291"/>
    <lineage>
        <taxon>Bacteria</taxon>
        <taxon>Pseudomonadati</taxon>
        <taxon>Pseudomonadota</taxon>
        <taxon>Alphaproteobacteria</taxon>
        <taxon>Hyphomicrobiales</taxon>
        <taxon>Methylobacteriaceae</taxon>
        <taxon>Microvirga</taxon>
    </lineage>
</organism>